<dbReference type="GeneID" id="92814160"/>
<dbReference type="InterPro" id="IPR026881">
    <property type="entry name" value="WYL_dom"/>
</dbReference>
<keyword evidence="4" id="KW-1185">Reference proteome</keyword>
<organism evidence="2 5">
    <name type="scientific">Actinotignum timonense</name>
    <dbReference type="NCBI Taxonomy" id="1870995"/>
    <lineage>
        <taxon>Bacteria</taxon>
        <taxon>Bacillati</taxon>
        <taxon>Actinomycetota</taxon>
        <taxon>Actinomycetes</taxon>
        <taxon>Actinomycetales</taxon>
        <taxon>Actinomycetaceae</taxon>
        <taxon>Actinotignum</taxon>
    </lineage>
</organism>
<dbReference type="Pfam" id="PF13280">
    <property type="entry name" value="WYL"/>
    <property type="match status" value="1"/>
</dbReference>
<dbReference type="InterPro" id="IPR051534">
    <property type="entry name" value="CBASS_pafABC_assoc_protein"/>
</dbReference>
<dbReference type="Proteomes" id="UP001284901">
    <property type="component" value="Unassembled WGS sequence"/>
</dbReference>
<feature type="domain" description="WYL" evidence="1">
    <location>
        <begin position="142"/>
        <end position="211"/>
    </location>
</feature>
<evidence type="ECO:0000313" key="5">
    <source>
        <dbReference type="Proteomes" id="UP001288320"/>
    </source>
</evidence>
<dbReference type="PANTHER" id="PTHR34580:SF1">
    <property type="entry name" value="PROTEIN PAFC"/>
    <property type="match status" value="1"/>
</dbReference>
<dbReference type="PROSITE" id="PS52050">
    <property type="entry name" value="WYL"/>
    <property type="match status" value="1"/>
</dbReference>
<dbReference type="PANTHER" id="PTHR34580">
    <property type="match status" value="1"/>
</dbReference>
<dbReference type="EMBL" id="JAWNFY010000001">
    <property type="protein sequence ID" value="MDY5145411.1"/>
    <property type="molecule type" value="Genomic_DNA"/>
</dbReference>
<evidence type="ECO:0000259" key="1">
    <source>
        <dbReference type="Pfam" id="PF13280"/>
    </source>
</evidence>
<dbReference type="Proteomes" id="UP001288320">
    <property type="component" value="Unassembled WGS sequence"/>
</dbReference>
<protein>
    <submittedName>
        <fullName evidence="2">WYL domain-containing protein</fullName>
    </submittedName>
</protein>
<evidence type="ECO:0000313" key="3">
    <source>
        <dbReference type="EMBL" id="MDY5145411.1"/>
    </source>
</evidence>
<dbReference type="RefSeq" id="WP_101594772.1">
    <property type="nucleotide sequence ID" value="NZ_CAUPFC010000002.1"/>
</dbReference>
<evidence type="ECO:0000313" key="4">
    <source>
        <dbReference type="Proteomes" id="UP001284901"/>
    </source>
</evidence>
<evidence type="ECO:0000313" key="2">
    <source>
        <dbReference type="EMBL" id="MDY5140028.1"/>
    </source>
</evidence>
<name>A0AAW9HAK7_9ACTO</name>
<gene>
    <name evidence="2" type="ORF">R6G74_01685</name>
    <name evidence="3" type="ORF">R6P33_00035</name>
</gene>
<comment type="caution">
    <text evidence="2">The sequence shown here is derived from an EMBL/GenBank/DDBJ whole genome shotgun (WGS) entry which is preliminary data.</text>
</comment>
<sequence length="350" mass="38427">MKQKETRRRRERQLALLHTIRRGSFLTAAELMERIPAYAEAGIDLRTFQRDIDALREAGYPIIFDDRWRYSYDSAAPVLARVTGIGAGVLHALRSSIEAGDPQGESARLGVAKLLAGAPPESGDAAVPTHLRVRIPGGAAARVVARALQYRRRVSFDYRRGADRVKHYEMEPWNFAEHYGMFYVSGLARSRESGGKDFGPWDERTFRLSRVISGTLSVGERCEFPRGEVSGEHFDVDIILHIRDGAAAALAARGEKLSSADAPAAAGTLAPTNVPALADTPAPAHAPAPTGWTAYRFSTVGLNRIFEYLAFYGVDVRLAAPSELREEWDRRVNNLINLGEATGLEAGEAR</sequence>
<accession>A0AAW9HAK7</accession>
<proteinExistence type="predicted"/>
<dbReference type="EMBL" id="JAWNFV010000002">
    <property type="protein sequence ID" value="MDY5140028.1"/>
    <property type="molecule type" value="Genomic_DNA"/>
</dbReference>
<dbReference type="AlphaFoldDB" id="A0AAW9HAK7"/>
<reference evidence="2 4" key="1">
    <citation type="submission" date="2023-10" db="EMBL/GenBank/DDBJ databases">
        <title>Whole Genome based description of the genera Actinobaculum and Actinotignum reveals a complex phylogenetic relationship within the species included in the genus Actinotignum.</title>
        <authorList>
            <person name="Jensen C.S."/>
            <person name="Dargis R."/>
            <person name="Kemp M."/>
            <person name="Christensen J.J."/>
        </authorList>
    </citation>
    <scope>NUCLEOTIDE SEQUENCE</scope>
    <source>
        <strain evidence="3 4">SLA_B089</strain>
        <strain evidence="2">SLA_B245</strain>
    </source>
</reference>